<dbReference type="AlphaFoldDB" id="A0A515ESY2"/>
<evidence type="ECO:0000256" key="5">
    <source>
        <dbReference type="PROSITE-ProRule" id="PRU01091"/>
    </source>
</evidence>
<feature type="modified residue" description="4-aspartylphosphate" evidence="4">
    <location>
        <position position="63"/>
    </location>
</feature>
<feature type="DNA-binding region" description="OmpR/PhoB-type" evidence="5">
    <location>
        <begin position="139"/>
        <end position="238"/>
    </location>
</feature>
<dbReference type="SUPFAM" id="SSF52172">
    <property type="entry name" value="CheY-like"/>
    <property type="match status" value="1"/>
</dbReference>
<dbReference type="Pfam" id="PF00072">
    <property type="entry name" value="Response_reg"/>
    <property type="match status" value="1"/>
</dbReference>
<evidence type="ECO:0000259" key="7">
    <source>
        <dbReference type="PROSITE" id="PS51755"/>
    </source>
</evidence>
<evidence type="ECO:0000313" key="8">
    <source>
        <dbReference type="EMBL" id="QDL55761.1"/>
    </source>
</evidence>
<dbReference type="GO" id="GO:0000156">
    <property type="term" value="F:phosphorelay response regulator activity"/>
    <property type="evidence" value="ECO:0007669"/>
    <property type="project" value="TreeGrafter"/>
</dbReference>
<dbReference type="PANTHER" id="PTHR48111">
    <property type="entry name" value="REGULATOR OF RPOS"/>
    <property type="match status" value="1"/>
</dbReference>
<keyword evidence="3 5" id="KW-0238">DNA-binding</keyword>
<evidence type="ECO:0000256" key="3">
    <source>
        <dbReference type="ARBA" id="ARBA00023125"/>
    </source>
</evidence>
<reference evidence="9" key="2">
    <citation type="journal article" date="2020" name="Int. J. Syst. Evol. Microbiol.">
        <title>Genomic insights into a novel species Rhodoferax aquaticus sp. nov., isolated from freshwater.</title>
        <authorList>
            <person name="Li T."/>
            <person name="Zhuo Y."/>
            <person name="Jin C.Z."/>
            <person name="Wu X."/>
            <person name="Ko S.R."/>
            <person name="Jin F.J."/>
            <person name="Ahn C.Y."/>
            <person name="Oh H.M."/>
            <person name="Lee H.G."/>
            <person name="Jin L."/>
        </authorList>
    </citation>
    <scope>NUCLEOTIDE SEQUENCE [LARGE SCALE GENOMIC DNA]</scope>
    <source>
        <strain evidence="9">Gr-4</strain>
    </source>
</reference>
<dbReference type="SUPFAM" id="SSF46894">
    <property type="entry name" value="C-terminal effector domain of the bipartite response regulators"/>
    <property type="match status" value="1"/>
</dbReference>
<dbReference type="SMART" id="SM00862">
    <property type="entry name" value="Trans_reg_C"/>
    <property type="match status" value="1"/>
</dbReference>
<dbReference type="Pfam" id="PF00486">
    <property type="entry name" value="Trans_reg_C"/>
    <property type="match status" value="1"/>
</dbReference>
<dbReference type="PANTHER" id="PTHR48111:SF40">
    <property type="entry name" value="PHOSPHATE REGULON TRANSCRIPTIONAL REGULATORY PROTEIN PHOB"/>
    <property type="match status" value="1"/>
</dbReference>
<feature type="domain" description="OmpR/PhoB-type" evidence="7">
    <location>
        <begin position="139"/>
        <end position="238"/>
    </location>
</feature>
<feature type="domain" description="Response regulatory" evidence="6">
    <location>
        <begin position="14"/>
        <end position="130"/>
    </location>
</feature>
<dbReference type="InterPro" id="IPR011006">
    <property type="entry name" value="CheY-like_superfamily"/>
</dbReference>
<dbReference type="CDD" id="cd17574">
    <property type="entry name" value="REC_OmpR"/>
    <property type="match status" value="1"/>
</dbReference>
<organism evidence="8 9">
    <name type="scientific">Rhodoferax aquaticus</name>
    <dbReference type="NCBI Taxonomy" id="2527691"/>
    <lineage>
        <taxon>Bacteria</taxon>
        <taxon>Pseudomonadati</taxon>
        <taxon>Pseudomonadota</taxon>
        <taxon>Betaproteobacteria</taxon>
        <taxon>Burkholderiales</taxon>
        <taxon>Comamonadaceae</taxon>
        <taxon>Rhodoferax</taxon>
    </lineage>
</organism>
<dbReference type="GO" id="GO:0032993">
    <property type="term" value="C:protein-DNA complex"/>
    <property type="evidence" value="ECO:0007669"/>
    <property type="project" value="TreeGrafter"/>
</dbReference>
<dbReference type="GO" id="GO:0000976">
    <property type="term" value="F:transcription cis-regulatory region binding"/>
    <property type="evidence" value="ECO:0007669"/>
    <property type="project" value="TreeGrafter"/>
</dbReference>
<sequence length="243" mass="27341">MNTLKDTSSSPHVRVAFLEDDDIVGNILINALTEAGFAVDWFKSGLECIRSIQRQQYAVCVLDWMVPDVVGPDVLRAIRESRKSSDLPIVFVTSRAEEHDVLSMLAIGADDYITKPVSAAILVARVTALLRRSGQATRGQKKSWGPLCVNFSSRTIFFDDVKIVLTKREMELALFLLENTERLLTRTMLLKAVWQHSSTVESRKIDVCISTLRKKLNLTPTYGWQLSSVYGEGYRLEWIGKSS</sequence>
<keyword evidence="9" id="KW-1185">Reference proteome</keyword>
<dbReference type="KEGG" id="rhg:EXZ61_17155"/>
<name>A0A515ESY2_9BURK</name>
<evidence type="ECO:0000256" key="4">
    <source>
        <dbReference type="PROSITE-ProRule" id="PRU00169"/>
    </source>
</evidence>
<gene>
    <name evidence="8" type="ORF">EXZ61_17155</name>
</gene>
<proteinExistence type="predicted"/>
<dbReference type="InterPro" id="IPR001789">
    <property type="entry name" value="Sig_transdc_resp-reg_receiver"/>
</dbReference>
<evidence type="ECO:0000256" key="2">
    <source>
        <dbReference type="ARBA" id="ARBA00023012"/>
    </source>
</evidence>
<dbReference type="Gene3D" id="3.40.50.2300">
    <property type="match status" value="1"/>
</dbReference>
<dbReference type="InterPro" id="IPR016032">
    <property type="entry name" value="Sig_transdc_resp-reg_C-effctor"/>
</dbReference>
<keyword evidence="2" id="KW-0902">Two-component regulatory system</keyword>
<dbReference type="InterPro" id="IPR001867">
    <property type="entry name" value="OmpR/PhoB-type_DNA-bd"/>
</dbReference>
<dbReference type="RefSeq" id="WP_142812915.1">
    <property type="nucleotide sequence ID" value="NZ_CP036282.1"/>
</dbReference>
<dbReference type="PROSITE" id="PS50110">
    <property type="entry name" value="RESPONSE_REGULATORY"/>
    <property type="match status" value="1"/>
</dbReference>
<protein>
    <submittedName>
        <fullName evidence="8">Response regulator transcription factor</fullName>
    </submittedName>
</protein>
<reference evidence="9" key="1">
    <citation type="submission" date="2019-02" db="EMBL/GenBank/DDBJ databases">
        <title>Complete genome sequence of Rhodoferax sp. Gr-4.</title>
        <authorList>
            <person name="Jin L."/>
        </authorList>
    </citation>
    <scope>NUCLEOTIDE SEQUENCE [LARGE SCALE GENOMIC DNA]</scope>
    <source>
        <strain evidence="9">Gr-4</strain>
    </source>
</reference>
<dbReference type="SMART" id="SM00448">
    <property type="entry name" value="REC"/>
    <property type="match status" value="1"/>
</dbReference>
<dbReference type="EMBL" id="CP036282">
    <property type="protein sequence ID" value="QDL55761.1"/>
    <property type="molecule type" value="Genomic_DNA"/>
</dbReference>
<evidence type="ECO:0000259" key="6">
    <source>
        <dbReference type="PROSITE" id="PS50110"/>
    </source>
</evidence>
<dbReference type="GO" id="GO:0006355">
    <property type="term" value="P:regulation of DNA-templated transcription"/>
    <property type="evidence" value="ECO:0007669"/>
    <property type="project" value="InterPro"/>
</dbReference>
<dbReference type="InterPro" id="IPR036388">
    <property type="entry name" value="WH-like_DNA-bd_sf"/>
</dbReference>
<accession>A0A515ESY2</accession>
<dbReference type="CDD" id="cd00383">
    <property type="entry name" value="trans_reg_C"/>
    <property type="match status" value="1"/>
</dbReference>
<dbReference type="Proteomes" id="UP000317365">
    <property type="component" value="Chromosome"/>
</dbReference>
<keyword evidence="1 4" id="KW-0597">Phosphoprotein</keyword>
<dbReference type="Gene3D" id="1.10.10.10">
    <property type="entry name" value="Winged helix-like DNA-binding domain superfamily/Winged helix DNA-binding domain"/>
    <property type="match status" value="1"/>
</dbReference>
<evidence type="ECO:0000313" key="9">
    <source>
        <dbReference type="Proteomes" id="UP000317365"/>
    </source>
</evidence>
<evidence type="ECO:0000256" key="1">
    <source>
        <dbReference type="ARBA" id="ARBA00022553"/>
    </source>
</evidence>
<dbReference type="PROSITE" id="PS51755">
    <property type="entry name" value="OMPR_PHOB"/>
    <property type="match status" value="1"/>
</dbReference>
<dbReference type="InterPro" id="IPR039420">
    <property type="entry name" value="WalR-like"/>
</dbReference>
<dbReference type="GO" id="GO:0005829">
    <property type="term" value="C:cytosol"/>
    <property type="evidence" value="ECO:0007669"/>
    <property type="project" value="TreeGrafter"/>
</dbReference>